<comment type="catalytic activity">
    <reaction evidence="3">
        <text>L-aspartate + L-glutamine + ATP + H2O = L-asparagine + L-glutamate + AMP + diphosphate + H(+)</text>
        <dbReference type="Rhea" id="RHEA:12228"/>
        <dbReference type="ChEBI" id="CHEBI:15377"/>
        <dbReference type="ChEBI" id="CHEBI:15378"/>
        <dbReference type="ChEBI" id="CHEBI:29985"/>
        <dbReference type="ChEBI" id="CHEBI:29991"/>
        <dbReference type="ChEBI" id="CHEBI:30616"/>
        <dbReference type="ChEBI" id="CHEBI:33019"/>
        <dbReference type="ChEBI" id="CHEBI:58048"/>
        <dbReference type="ChEBI" id="CHEBI:58359"/>
        <dbReference type="ChEBI" id="CHEBI:456215"/>
        <dbReference type="EC" id="6.3.5.4"/>
    </reaction>
</comment>
<name>A0ABV9T244_9BACT</name>
<evidence type="ECO:0000313" key="6">
    <source>
        <dbReference type="Proteomes" id="UP001595818"/>
    </source>
</evidence>
<dbReference type="PANTHER" id="PTHR43284">
    <property type="entry name" value="ASPARAGINE SYNTHETASE (GLUTAMINE-HYDROLYZING)"/>
    <property type="match status" value="1"/>
</dbReference>
<dbReference type="EMBL" id="JBHSJJ010000007">
    <property type="protein sequence ID" value="MFC4872689.1"/>
    <property type="molecule type" value="Genomic_DNA"/>
</dbReference>
<accession>A0ABV9T244</accession>
<organism evidence="5 6">
    <name type="scientific">Negadavirga shengliensis</name>
    <dbReference type="NCBI Taxonomy" id="1389218"/>
    <lineage>
        <taxon>Bacteria</taxon>
        <taxon>Pseudomonadati</taxon>
        <taxon>Bacteroidota</taxon>
        <taxon>Cytophagia</taxon>
        <taxon>Cytophagales</taxon>
        <taxon>Cyclobacteriaceae</taxon>
        <taxon>Negadavirga</taxon>
    </lineage>
</organism>
<dbReference type="Gene3D" id="3.40.50.620">
    <property type="entry name" value="HUPs"/>
    <property type="match status" value="1"/>
</dbReference>
<dbReference type="InterPro" id="IPR014729">
    <property type="entry name" value="Rossmann-like_a/b/a_fold"/>
</dbReference>
<dbReference type="InterPro" id="IPR051786">
    <property type="entry name" value="ASN_synthetase/amidase"/>
</dbReference>
<dbReference type="Proteomes" id="UP001595818">
    <property type="component" value="Unassembled WGS sequence"/>
</dbReference>
<dbReference type="InterPro" id="IPR029055">
    <property type="entry name" value="Ntn_hydrolases_N"/>
</dbReference>
<dbReference type="RefSeq" id="WP_377065272.1">
    <property type="nucleotide sequence ID" value="NZ_JBHSJJ010000007.1"/>
</dbReference>
<dbReference type="SUPFAM" id="SSF52402">
    <property type="entry name" value="Adenine nucleotide alpha hydrolases-like"/>
    <property type="match status" value="1"/>
</dbReference>
<sequence>MIGISIFSNEEGWENSASEPDVLFSNSDLIVTHNSSYQYPICFEKAPGNIMLIFEGKVYDRPTSNLMADIKNLIDCEVAIERYLFEVDGEFYLYLIDIDRLTVKVFGDHLNRLPLFYGYRENKWAVSRDIGFVRHFLNASINKLHLAEFLVFDYNLGDHTLFNDVFHLQISKKLKADLSSRKINAHHKTFYYDFSQKHIEDVDDKLFDEMASVFLKASKHRASQHNILSLSGGMDSRSVAAALCRTRAEVMGVTFEDEEKSASEDVVIAQEIARSLDIKWKKVSLSTDNFHHDVKESIRYKLGIQPARYYFLNQFCQKVRDLFGTKITFFTGDGGDKVFPDLSNGINYHNDNKLFQQIIKENYEFPIAQASKLTGIPRKKLELHIKNTIAGFPGKNSGDKHEYFVLTCRMKRYIFEGEDRNRRFFWSTNPFLSKPFFELMMKISNTVKQDGNFYKNFVRRLDKDVAQIRDENYSSGKISVGKGFYQFAKDRANSFLSRKYKERLKALFEGRKSSKTVELYKTLIQEYKTKDVPLDVDQVEKSLRHYSTGQLSLIATTLMVSQYISKTSRR</sequence>
<comment type="pathway">
    <text evidence="1">Amino-acid biosynthesis; L-asparagine biosynthesis; L-asparagine from L-aspartate (L-Gln route): step 1/1.</text>
</comment>
<evidence type="ECO:0000256" key="1">
    <source>
        <dbReference type="ARBA" id="ARBA00005187"/>
    </source>
</evidence>
<evidence type="ECO:0000259" key="4">
    <source>
        <dbReference type="Pfam" id="PF00733"/>
    </source>
</evidence>
<evidence type="ECO:0000256" key="3">
    <source>
        <dbReference type="ARBA" id="ARBA00048741"/>
    </source>
</evidence>
<dbReference type="InterPro" id="IPR001962">
    <property type="entry name" value="Asn_synthase"/>
</dbReference>
<gene>
    <name evidence="5" type="ORF">ACFPFU_13415</name>
</gene>
<dbReference type="EC" id="6.3.5.4" evidence="2"/>
<dbReference type="Pfam" id="PF00733">
    <property type="entry name" value="Asn_synthase"/>
    <property type="match status" value="1"/>
</dbReference>
<dbReference type="PANTHER" id="PTHR43284:SF1">
    <property type="entry name" value="ASPARAGINE SYNTHETASE"/>
    <property type="match status" value="1"/>
</dbReference>
<protein>
    <recommendedName>
        <fullName evidence="2">asparagine synthase (glutamine-hydrolyzing)</fullName>
        <ecNumber evidence="2">6.3.5.4</ecNumber>
    </recommendedName>
</protein>
<comment type="caution">
    <text evidence="5">The sequence shown here is derived from an EMBL/GenBank/DDBJ whole genome shotgun (WGS) entry which is preliminary data.</text>
</comment>
<evidence type="ECO:0000256" key="2">
    <source>
        <dbReference type="ARBA" id="ARBA00012737"/>
    </source>
</evidence>
<dbReference type="SUPFAM" id="SSF56235">
    <property type="entry name" value="N-terminal nucleophile aminohydrolases (Ntn hydrolases)"/>
    <property type="match status" value="1"/>
</dbReference>
<feature type="domain" description="Asparagine synthetase" evidence="4">
    <location>
        <begin position="229"/>
        <end position="353"/>
    </location>
</feature>
<keyword evidence="6" id="KW-1185">Reference proteome</keyword>
<evidence type="ECO:0000313" key="5">
    <source>
        <dbReference type="EMBL" id="MFC4872689.1"/>
    </source>
</evidence>
<reference evidence="6" key="1">
    <citation type="journal article" date="2019" name="Int. J. Syst. Evol. Microbiol.">
        <title>The Global Catalogue of Microorganisms (GCM) 10K type strain sequencing project: providing services to taxonomists for standard genome sequencing and annotation.</title>
        <authorList>
            <consortium name="The Broad Institute Genomics Platform"/>
            <consortium name="The Broad Institute Genome Sequencing Center for Infectious Disease"/>
            <person name="Wu L."/>
            <person name="Ma J."/>
        </authorList>
    </citation>
    <scope>NUCLEOTIDE SEQUENCE [LARGE SCALE GENOMIC DNA]</scope>
    <source>
        <strain evidence="6">CGMCC 4.7466</strain>
    </source>
</reference>
<proteinExistence type="predicted"/>